<evidence type="ECO:0000256" key="3">
    <source>
        <dbReference type="SAM" id="MobiDB-lite"/>
    </source>
</evidence>
<organism evidence="4 5">
    <name type="scientific">Physocladia obscura</name>
    <dbReference type="NCBI Taxonomy" id="109957"/>
    <lineage>
        <taxon>Eukaryota</taxon>
        <taxon>Fungi</taxon>
        <taxon>Fungi incertae sedis</taxon>
        <taxon>Chytridiomycota</taxon>
        <taxon>Chytridiomycota incertae sedis</taxon>
        <taxon>Chytridiomycetes</taxon>
        <taxon>Chytridiales</taxon>
        <taxon>Chytriomycetaceae</taxon>
        <taxon>Physocladia</taxon>
    </lineage>
</organism>
<name>A0AAD5SWB4_9FUNG</name>
<evidence type="ECO:0000256" key="1">
    <source>
        <dbReference type="ARBA" id="ARBA00004123"/>
    </source>
</evidence>
<dbReference type="GO" id="GO:0000976">
    <property type="term" value="F:transcription cis-regulatory region binding"/>
    <property type="evidence" value="ECO:0007669"/>
    <property type="project" value="InterPro"/>
</dbReference>
<evidence type="ECO:0000313" key="4">
    <source>
        <dbReference type="EMBL" id="KAJ3106560.1"/>
    </source>
</evidence>
<evidence type="ECO:0000256" key="2">
    <source>
        <dbReference type="ARBA" id="ARBA00023242"/>
    </source>
</evidence>
<feature type="non-terminal residue" evidence="4">
    <location>
        <position position="1"/>
    </location>
</feature>
<dbReference type="InterPro" id="IPR050936">
    <property type="entry name" value="AP-1-like"/>
</dbReference>
<dbReference type="InterPro" id="IPR046347">
    <property type="entry name" value="bZIP_sf"/>
</dbReference>
<dbReference type="EMBL" id="JADGJH010001949">
    <property type="protein sequence ID" value="KAJ3106560.1"/>
    <property type="molecule type" value="Genomic_DNA"/>
</dbReference>
<feature type="region of interest" description="Disordered" evidence="3">
    <location>
        <begin position="211"/>
        <end position="241"/>
    </location>
</feature>
<protein>
    <recommendedName>
        <fullName evidence="6">BZIP domain-containing protein</fullName>
    </recommendedName>
</protein>
<dbReference type="GO" id="GO:0001228">
    <property type="term" value="F:DNA-binding transcription activator activity, RNA polymerase II-specific"/>
    <property type="evidence" value="ECO:0007669"/>
    <property type="project" value="TreeGrafter"/>
</dbReference>
<accession>A0AAD5SWB4</accession>
<keyword evidence="5" id="KW-1185">Reference proteome</keyword>
<comment type="subcellular location">
    <subcellularLocation>
        <location evidence="1">Nucleus</location>
    </subcellularLocation>
</comment>
<feature type="compositionally biased region" description="Low complexity" evidence="3">
    <location>
        <begin position="211"/>
        <end position="226"/>
    </location>
</feature>
<feature type="region of interest" description="Disordered" evidence="3">
    <location>
        <begin position="65"/>
        <end position="88"/>
    </location>
</feature>
<evidence type="ECO:0000313" key="5">
    <source>
        <dbReference type="Proteomes" id="UP001211907"/>
    </source>
</evidence>
<dbReference type="AlphaFoldDB" id="A0AAD5SWB4"/>
<dbReference type="GO" id="GO:0090575">
    <property type="term" value="C:RNA polymerase II transcription regulator complex"/>
    <property type="evidence" value="ECO:0007669"/>
    <property type="project" value="TreeGrafter"/>
</dbReference>
<proteinExistence type="predicted"/>
<dbReference type="Gene3D" id="1.20.5.170">
    <property type="match status" value="1"/>
</dbReference>
<reference evidence="4" key="1">
    <citation type="submission" date="2020-05" db="EMBL/GenBank/DDBJ databases">
        <title>Phylogenomic resolution of chytrid fungi.</title>
        <authorList>
            <person name="Stajich J.E."/>
            <person name="Amses K."/>
            <person name="Simmons R."/>
            <person name="Seto K."/>
            <person name="Myers J."/>
            <person name="Bonds A."/>
            <person name="Quandt C.A."/>
            <person name="Barry K."/>
            <person name="Liu P."/>
            <person name="Grigoriev I."/>
            <person name="Longcore J.E."/>
            <person name="James T.Y."/>
        </authorList>
    </citation>
    <scope>NUCLEOTIDE SEQUENCE</scope>
    <source>
        <strain evidence="4">JEL0513</strain>
    </source>
</reference>
<dbReference type="CDD" id="cd14688">
    <property type="entry name" value="bZIP_YAP"/>
    <property type="match status" value="1"/>
</dbReference>
<sequence>MNSETTAAITANNTQTVLLDSDLDLDLDLELELDFASAEQHLQLQQELQQQQHPQQILEMSTHVYDPHSNRGRRQQTEPSADRRTQQMREAQRALRARKQNYVRSLEEKVALLTRRLNSGNVLHSNFNNNNQYQYPCPNPSCATQIAALTALVSQLNNTLAAVSLAHATTVNNTAPTVNTFLNSIVPANIPDDNLSFDWLWDSDTTNTTTFATTSNSASSQNIASSPVSIGSKSSQPQAARIPSIDKCPQDVYGPIEIEPYRTETKSLPSLIDSSKVVDRIFDLVGKQSLTADIKDSRNLLLKMIRESIRMQERCSIPDRVKLTEIMAKFQMKNSKQLEHHRLICAQPLLSKNGSDLHNHGNSASGSGLDGEYLFGFNDLGNGTDEHIITGAHESNKATKATAADIVKVDVDPRILPHRLQIFRNTLQAIPSLKNFHNDIEIFLQLWMDGDQFDADSFFVFHLRMFNLLSKCEVLEDKIKFWVAFEILRNSKSKDMDELLA</sequence>
<dbReference type="PANTHER" id="PTHR40621:SF6">
    <property type="entry name" value="AP-1-LIKE TRANSCRIPTION FACTOR YAP1-RELATED"/>
    <property type="match status" value="1"/>
</dbReference>
<comment type="caution">
    <text evidence="4">The sequence shown here is derived from an EMBL/GenBank/DDBJ whole genome shotgun (WGS) entry which is preliminary data.</text>
</comment>
<evidence type="ECO:0008006" key="6">
    <source>
        <dbReference type="Google" id="ProtNLM"/>
    </source>
</evidence>
<dbReference type="SUPFAM" id="SSF57959">
    <property type="entry name" value="Leucine zipper domain"/>
    <property type="match status" value="1"/>
</dbReference>
<gene>
    <name evidence="4" type="ORF">HK100_003715</name>
</gene>
<feature type="compositionally biased region" description="Polar residues" evidence="3">
    <location>
        <begin position="227"/>
        <end position="238"/>
    </location>
</feature>
<dbReference type="PANTHER" id="PTHR40621">
    <property type="entry name" value="TRANSCRIPTION FACTOR KAPC-RELATED"/>
    <property type="match status" value="1"/>
</dbReference>
<dbReference type="Proteomes" id="UP001211907">
    <property type="component" value="Unassembled WGS sequence"/>
</dbReference>
<keyword evidence="2" id="KW-0539">Nucleus</keyword>